<reference evidence="7" key="1">
    <citation type="journal article" date="2023" name="BMC Genomics">
        <title>Chromosome-level genome assemblies of Cutaneotrichosporon spp. (Trichosporonales, Basidiomycota) reveal imbalanced evolution between nucleotide sequences and chromosome synteny.</title>
        <authorList>
            <person name="Kobayashi Y."/>
            <person name="Kayamori A."/>
            <person name="Aoki K."/>
            <person name="Shiwa Y."/>
            <person name="Matsutani M."/>
            <person name="Fujita N."/>
            <person name="Sugita T."/>
            <person name="Iwasaki W."/>
            <person name="Tanaka N."/>
            <person name="Takashima M."/>
        </authorList>
    </citation>
    <scope>NUCLEOTIDE SEQUENCE</scope>
    <source>
        <strain evidence="7">HIS019</strain>
    </source>
</reference>
<organism evidence="7 8">
    <name type="scientific">Cutaneotrichosporon cavernicola</name>
    <dbReference type="NCBI Taxonomy" id="279322"/>
    <lineage>
        <taxon>Eukaryota</taxon>
        <taxon>Fungi</taxon>
        <taxon>Dikarya</taxon>
        <taxon>Basidiomycota</taxon>
        <taxon>Agaricomycotina</taxon>
        <taxon>Tremellomycetes</taxon>
        <taxon>Trichosporonales</taxon>
        <taxon>Trichosporonaceae</taxon>
        <taxon>Cutaneotrichosporon</taxon>
    </lineage>
</organism>
<feature type="region of interest" description="Disordered" evidence="5">
    <location>
        <begin position="943"/>
        <end position="970"/>
    </location>
</feature>
<sequence length="1049" mass="115613">MSSGQDLDAQVIACLQATLDPNENTRRAAEDQLTTLYQHLEGGLSLARILADYNVALPQRQSAGILLQKYIDRHWSAMSDAFDPPATPTEVKDLIRPMLLRALSDRERKVRTAAAFACSTVARFDWPDDWPSLLSELTSMLQTGSPDAVHGAMRVVTEFVKNELSEDQLVPVVRDLVPALLAVLGSPGAHSFLTRADTVAVYRHIVTLLEMLKDEHPKAVRQALDGMAPVWFDAFTQLLSVDAAVDLQASWESLALRIRIFRVLLQFQTKFPRYIASHIPTFLRLAILNLTSLLPAFNRYYISSDPESPDPPLPEDSFQVKMDLDDLASSIFEYLEPTVRSKEAKDILLNAAEDRGTAVMETIVGLVLTYTQVTRQQEEEWLEDANAFVEDEDEDNFEYSLRIVGHDLMGSMIDKWPRPVGFVVNEIAKRRVQESAAAHASGNADWWKPLETMLGLLGGIADDLTNLLEEDRDEGRQPTLDLAYFFDQVIPSLLVQTDAPFLQGRAFVFASQFASQLSGNVAQHYLNATVEALSSDNIAIPVKISAVKTIRNFCRHVDAAIMAPQAPKVLSLLLPVLWGMTHETLYLVLETIHSVVSLDKSSLTAESTTAICEHVYDEWLKNTTDPIFTAITEELVESIATSPSAAAVSTLVHFLSPRLATLITQPVDEDTLHIPGEAIQLANAIVKPRAGPLEPEYIGTVTVAVMKVLEQTDDMEVIQRGMLHLTYIVRKDCNKLIQWHAPDGTNGIARIFGLLGRFLAPTFSESGGLFVGDLVMHLFRKAGSAIAPVLGDLLNAMASRLGTAQTDSFVSSMVIPFAYLFGTEYTEQVLQLLQSFQPVNVSPGETVPALDLVLQKWCDVADTITGSWNIRVNDLGLCKLFTMGSSAVSRVVVKGDLLITDANRNRIMTRSRTRAEPNTYSQVTFPVKALKLLLKDVQAEGKGKSKSTGLDVPEDDGDEEWDDDDLLAGPEPDDEFALLSDWLDAGPNASDAQDDDEDLKADPLAQIDMGAHITDTLRQCYTSNANGMHEMVDALSSEEKGVLQSVLTL</sequence>
<dbReference type="GO" id="GO:0031267">
    <property type="term" value="F:small GTPase binding"/>
    <property type="evidence" value="ECO:0007669"/>
    <property type="project" value="InterPro"/>
</dbReference>
<dbReference type="InterPro" id="IPR056840">
    <property type="entry name" value="HEAT_IPO9_central"/>
</dbReference>
<dbReference type="InterPro" id="IPR016024">
    <property type="entry name" value="ARM-type_fold"/>
</dbReference>
<keyword evidence="2" id="KW-0813">Transport</keyword>
<evidence type="ECO:0000313" key="7">
    <source>
        <dbReference type="EMBL" id="BEI88815.1"/>
    </source>
</evidence>
<evidence type="ECO:0000256" key="1">
    <source>
        <dbReference type="ARBA" id="ARBA00004123"/>
    </source>
</evidence>
<comment type="subcellular location">
    <subcellularLocation>
        <location evidence="1">Nucleus</location>
    </subcellularLocation>
</comment>
<feature type="domain" description="Importin N-terminal" evidence="6">
    <location>
        <begin position="29"/>
        <end position="105"/>
    </location>
</feature>
<dbReference type="PANTHER" id="PTHR10997">
    <property type="entry name" value="IMPORTIN-7, 8, 11"/>
    <property type="match status" value="1"/>
</dbReference>
<dbReference type="SMART" id="SM00913">
    <property type="entry name" value="IBN_N"/>
    <property type="match status" value="1"/>
</dbReference>
<keyword evidence="3" id="KW-0653">Protein transport</keyword>
<dbReference type="Gene3D" id="1.25.10.10">
    <property type="entry name" value="Leucine-rich Repeat Variant"/>
    <property type="match status" value="1"/>
</dbReference>
<evidence type="ECO:0000256" key="5">
    <source>
        <dbReference type="SAM" id="MobiDB-lite"/>
    </source>
</evidence>
<evidence type="ECO:0000256" key="3">
    <source>
        <dbReference type="ARBA" id="ARBA00022927"/>
    </source>
</evidence>
<gene>
    <name evidence="7" type="ORF">CcaverHIS019_0201770</name>
</gene>
<dbReference type="GO" id="GO:0005635">
    <property type="term" value="C:nuclear envelope"/>
    <property type="evidence" value="ECO:0007669"/>
    <property type="project" value="TreeGrafter"/>
</dbReference>
<proteinExistence type="predicted"/>
<evidence type="ECO:0000313" key="8">
    <source>
        <dbReference type="Proteomes" id="UP001233271"/>
    </source>
</evidence>
<dbReference type="InterPro" id="IPR011989">
    <property type="entry name" value="ARM-like"/>
</dbReference>
<accession>A0AA48I831</accession>
<evidence type="ECO:0000259" key="6">
    <source>
        <dbReference type="PROSITE" id="PS50166"/>
    </source>
</evidence>
<name>A0AA48I831_9TREE</name>
<dbReference type="InterPro" id="IPR001494">
    <property type="entry name" value="Importin-beta_N"/>
</dbReference>
<dbReference type="EMBL" id="AP028213">
    <property type="protein sequence ID" value="BEI88815.1"/>
    <property type="molecule type" value="Genomic_DNA"/>
</dbReference>
<dbReference type="RefSeq" id="XP_060454081.1">
    <property type="nucleotide sequence ID" value="XM_060597160.1"/>
</dbReference>
<dbReference type="GO" id="GO:0006606">
    <property type="term" value="P:protein import into nucleus"/>
    <property type="evidence" value="ECO:0007669"/>
    <property type="project" value="TreeGrafter"/>
</dbReference>
<evidence type="ECO:0000256" key="2">
    <source>
        <dbReference type="ARBA" id="ARBA00022448"/>
    </source>
</evidence>
<dbReference type="AlphaFoldDB" id="A0AA48I831"/>
<protein>
    <recommendedName>
        <fullName evidence="6">Importin N-terminal domain-containing protein</fullName>
    </recommendedName>
</protein>
<feature type="compositionally biased region" description="Acidic residues" evidence="5">
    <location>
        <begin position="952"/>
        <end position="970"/>
    </location>
</feature>
<dbReference type="KEGG" id="ccac:CcaHIS019_0201770"/>
<keyword evidence="4" id="KW-0539">Nucleus</keyword>
<dbReference type="GeneID" id="85492686"/>
<dbReference type="GO" id="GO:0005829">
    <property type="term" value="C:cytosol"/>
    <property type="evidence" value="ECO:0007669"/>
    <property type="project" value="TreeGrafter"/>
</dbReference>
<dbReference type="PROSITE" id="PS50166">
    <property type="entry name" value="IMPORTIN_B_NT"/>
    <property type="match status" value="1"/>
</dbReference>
<dbReference type="Pfam" id="PF03810">
    <property type="entry name" value="IBN_N"/>
    <property type="match status" value="1"/>
</dbReference>
<dbReference type="SUPFAM" id="SSF48371">
    <property type="entry name" value="ARM repeat"/>
    <property type="match status" value="1"/>
</dbReference>
<dbReference type="Pfam" id="PF25018">
    <property type="entry name" value="HEAT_IPO9_c"/>
    <property type="match status" value="1"/>
</dbReference>
<dbReference type="Proteomes" id="UP001233271">
    <property type="component" value="Chromosome 2"/>
</dbReference>
<evidence type="ECO:0000256" key="4">
    <source>
        <dbReference type="ARBA" id="ARBA00023242"/>
    </source>
</evidence>
<dbReference type="PANTHER" id="PTHR10997:SF9">
    <property type="entry name" value="IMPORTIN-9"/>
    <property type="match status" value="1"/>
</dbReference>
<keyword evidence="8" id="KW-1185">Reference proteome</keyword>